<feature type="transmembrane region" description="Helical" evidence="12">
    <location>
        <begin position="271"/>
        <end position="291"/>
    </location>
</feature>
<evidence type="ECO:0000256" key="10">
    <source>
        <dbReference type="ARBA" id="ARBA00023157"/>
    </source>
</evidence>
<gene>
    <name evidence="13" type="ORF">GCM10025770_31470</name>
</gene>
<keyword evidence="4" id="KW-0479">Metal-binding</keyword>
<dbReference type="PANTHER" id="PTHR35457">
    <property type="entry name" value="HEME A SYNTHASE"/>
    <property type="match status" value="1"/>
</dbReference>
<comment type="subcellular location">
    <subcellularLocation>
        <location evidence="1">Membrane</location>
        <topology evidence="1">Multi-pass membrane protein</topology>
    </subcellularLocation>
</comment>
<feature type="transmembrane region" description="Helical" evidence="12">
    <location>
        <begin position="73"/>
        <end position="93"/>
    </location>
</feature>
<sequence length="338" mass="36832">MIRKLAFFSLLLALFVVVLGAYVRLSDAGLGCPDWPGCYGHLSPHHAKEKILAAHAADTDGPVSMPKAWKEMVHRYLASFLGLLILIVAWLSLRRWRREGVTAAAPLLLVGIVIFQGMLGMWTVTLLLKPAIVTLHLLGGLAVLGTLTWIWMRESGVARHAAGFSLSLLARGALLLLVLQIALGGWVSTNYAALACPDFPTCQNSWLPGMDFENAFHVFRELGRTAEGEILPAAAMTAIHWAHRVGAIIVGAYLLMFAWRLMRYEELRGLALGLAFAVLLQISLGISNVVFSLPLAIAVAHNAVAALLVMLLVGINFRLRGVRAGAHMERIWNERLAA</sequence>
<dbReference type="RefSeq" id="WP_345534058.1">
    <property type="nucleotide sequence ID" value="NZ_BAABLD010000015.1"/>
</dbReference>
<evidence type="ECO:0000256" key="2">
    <source>
        <dbReference type="ARBA" id="ARBA00022475"/>
    </source>
</evidence>
<evidence type="ECO:0000256" key="12">
    <source>
        <dbReference type="SAM" id="Phobius"/>
    </source>
</evidence>
<keyword evidence="5 12" id="KW-1133">Transmembrane helix</keyword>
<comment type="pathway">
    <text evidence="11">Porphyrin-containing compound metabolism.</text>
</comment>
<comment type="caution">
    <text evidence="13">The sequence shown here is derived from an EMBL/GenBank/DDBJ whole genome shotgun (WGS) entry which is preliminary data.</text>
</comment>
<evidence type="ECO:0000256" key="4">
    <source>
        <dbReference type="ARBA" id="ARBA00022723"/>
    </source>
</evidence>
<evidence type="ECO:0000256" key="5">
    <source>
        <dbReference type="ARBA" id="ARBA00022989"/>
    </source>
</evidence>
<evidence type="ECO:0000256" key="11">
    <source>
        <dbReference type="ARBA" id="ARBA00023444"/>
    </source>
</evidence>
<dbReference type="InterPro" id="IPR050450">
    <property type="entry name" value="COX15/CtaA_HemeA_synthase"/>
</dbReference>
<name>A0ABP9QYY8_9RHOO</name>
<dbReference type="Proteomes" id="UP001500547">
    <property type="component" value="Unassembled WGS sequence"/>
</dbReference>
<keyword evidence="3 12" id="KW-0812">Transmembrane</keyword>
<evidence type="ECO:0000256" key="3">
    <source>
        <dbReference type="ARBA" id="ARBA00022692"/>
    </source>
</evidence>
<evidence type="ECO:0000256" key="7">
    <source>
        <dbReference type="ARBA" id="ARBA00023004"/>
    </source>
</evidence>
<feature type="transmembrane region" description="Helical" evidence="12">
    <location>
        <begin position="164"/>
        <end position="183"/>
    </location>
</feature>
<evidence type="ECO:0000313" key="14">
    <source>
        <dbReference type="Proteomes" id="UP001500547"/>
    </source>
</evidence>
<protein>
    <submittedName>
        <fullName evidence="13">COX15/CtaA family protein</fullName>
    </submittedName>
</protein>
<evidence type="ECO:0000256" key="6">
    <source>
        <dbReference type="ARBA" id="ARBA00023002"/>
    </source>
</evidence>
<feature type="transmembrane region" description="Helical" evidence="12">
    <location>
        <begin position="105"/>
        <end position="125"/>
    </location>
</feature>
<dbReference type="EMBL" id="BAABLD010000015">
    <property type="protein sequence ID" value="GAA5169663.1"/>
    <property type="molecule type" value="Genomic_DNA"/>
</dbReference>
<keyword evidence="9 12" id="KW-0472">Membrane</keyword>
<dbReference type="InterPro" id="IPR003780">
    <property type="entry name" value="COX15/CtaA_fam"/>
</dbReference>
<evidence type="ECO:0000313" key="13">
    <source>
        <dbReference type="EMBL" id="GAA5169663.1"/>
    </source>
</evidence>
<dbReference type="Pfam" id="PF02628">
    <property type="entry name" value="COX15-CtaA"/>
    <property type="match status" value="1"/>
</dbReference>
<reference evidence="14" key="1">
    <citation type="journal article" date="2019" name="Int. J. Syst. Evol. Microbiol.">
        <title>The Global Catalogue of Microorganisms (GCM) 10K type strain sequencing project: providing services to taxonomists for standard genome sequencing and annotation.</title>
        <authorList>
            <consortium name="The Broad Institute Genomics Platform"/>
            <consortium name="The Broad Institute Genome Sequencing Center for Infectious Disease"/>
            <person name="Wu L."/>
            <person name="Ma J."/>
        </authorList>
    </citation>
    <scope>NUCLEOTIDE SEQUENCE [LARGE SCALE GENOMIC DNA]</scope>
    <source>
        <strain evidence="14">JCM 18715</strain>
    </source>
</reference>
<feature type="transmembrane region" description="Helical" evidence="12">
    <location>
        <begin position="241"/>
        <end position="259"/>
    </location>
</feature>
<feature type="transmembrane region" description="Helical" evidence="12">
    <location>
        <begin position="131"/>
        <end position="152"/>
    </location>
</feature>
<evidence type="ECO:0000256" key="8">
    <source>
        <dbReference type="ARBA" id="ARBA00023133"/>
    </source>
</evidence>
<keyword evidence="10" id="KW-1015">Disulfide bond</keyword>
<keyword evidence="6" id="KW-0560">Oxidoreductase</keyword>
<dbReference type="PANTHER" id="PTHR35457:SF1">
    <property type="entry name" value="HEME A SYNTHASE"/>
    <property type="match status" value="1"/>
</dbReference>
<organism evidence="13 14">
    <name type="scientific">Viridibacterium curvum</name>
    <dbReference type="NCBI Taxonomy" id="1101404"/>
    <lineage>
        <taxon>Bacteria</taxon>
        <taxon>Pseudomonadati</taxon>
        <taxon>Pseudomonadota</taxon>
        <taxon>Betaproteobacteria</taxon>
        <taxon>Rhodocyclales</taxon>
        <taxon>Rhodocyclaceae</taxon>
        <taxon>Viridibacterium</taxon>
    </lineage>
</organism>
<keyword evidence="8" id="KW-0350">Heme biosynthesis</keyword>
<feature type="transmembrane region" description="Helical" evidence="12">
    <location>
        <begin position="297"/>
        <end position="319"/>
    </location>
</feature>
<keyword evidence="2" id="KW-1003">Cell membrane</keyword>
<keyword evidence="7" id="KW-0408">Iron</keyword>
<evidence type="ECO:0000256" key="9">
    <source>
        <dbReference type="ARBA" id="ARBA00023136"/>
    </source>
</evidence>
<evidence type="ECO:0000256" key="1">
    <source>
        <dbReference type="ARBA" id="ARBA00004141"/>
    </source>
</evidence>
<proteinExistence type="predicted"/>
<keyword evidence="14" id="KW-1185">Reference proteome</keyword>
<accession>A0ABP9QYY8</accession>